<dbReference type="OrthoDB" id="1937558at2759"/>
<dbReference type="InterPro" id="IPR051624">
    <property type="entry name" value="RMD1/Sad1-interacting"/>
</dbReference>
<dbReference type="EMBL" id="JADFTS010000008">
    <property type="protein sequence ID" value="KAF9592986.1"/>
    <property type="molecule type" value="Genomic_DNA"/>
</dbReference>
<protein>
    <recommendedName>
        <fullName evidence="3">DUF155 domain-containing protein</fullName>
    </recommendedName>
</protein>
<sequence length="209" mass="23453">MSNYYSLKTTTRLILSCPLLKPSMNILKSLQPSIRQRHSCFSFSKTTTSFSPIASFIVRSFSSIASTQLYDPLPPSSEVYDATEDNEIEDNDPKTTVPVRAYFFSTSIDLKSLIDQNKPNFTPPTSRMTNYAVLKFSNTKCDTTALEGSSSVSNCSYMVVFQYGSIVLFNIRDQEVDAYLKVVEKHASGLLPEMRKDGALTKERDDDSK</sequence>
<proteinExistence type="predicted"/>
<reference evidence="1 2" key="1">
    <citation type="submission" date="2020-10" db="EMBL/GenBank/DDBJ databases">
        <title>The Coptis chinensis genome and diversification of protoberbering-type alkaloids.</title>
        <authorList>
            <person name="Wang B."/>
            <person name="Shu S."/>
            <person name="Song C."/>
            <person name="Liu Y."/>
        </authorList>
    </citation>
    <scope>NUCLEOTIDE SEQUENCE [LARGE SCALE GENOMIC DNA]</scope>
    <source>
        <strain evidence="1">HL-2020</strain>
        <tissue evidence="1">Leaf</tissue>
    </source>
</reference>
<evidence type="ECO:0000313" key="1">
    <source>
        <dbReference type="EMBL" id="KAF9592986.1"/>
    </source>
</evidence>
<dbReference type="AlphaFoldDB" id="A0A835H5H1"/>
<dbReference type="PANTHER" id="PTHR16255">
    <property type="entry name" value="REQUIRED FOR MEIOTIC NUCLEAR DIVISION PROTEIN 1 HOMOLOG"/>
    <property type="match status" value="1"/>
</dbReference>
<organism evidence="1 2">
    <name type="scientific">Coptis chinensis</name>
    <dbReference type="NCBI Taxonomy" id="261450"/>
    <lineage>
        <taxon>Eukaryota</taxon>
        <taxon>Viridiplantae</taxon>
        <taxon>Streptophyta</taxon>
        <taxon>Embryophyta</taxon>
        <taxon>Tracheophyta</taxon>
        <taxon>Spermatophyta</taxon>
        <taxon>Magnoliopsida</taxon>
        <taxon>Ranunculales</taxon>
        <taxon>Ranunculaceae</taxon>
        <taxon>Coptidoideae</taxon>
        <taxon>Coptis</taxon>
    </lineage>
</organism>
<gene>
    <name evidence="1" type="ORF">IFM89_019563</name>
</gene>
<comment type="caution">
    <text evidence="1">The sequence shown here is derived from an EMBL/GenBank/DDBJ whole genome shotgun (WGS) entry which is preliminary data.</text>
</comment>
<dbReference type="Proteomes" id="UP000631114">
    <property type="component" value="Unassembled WGS sequence"/>
</dbReference>
<name>A0A835H5H1_9MAGN</name>
<dbReference type="PANTHER" id="PTHR16255:SF6">
    <property type="entry name" value="PROTEIN RETARDED ROOT GROWTH-LIKE"/>
    <property type="match status" value="1"/>
</dbReference>
<evidence type="ECO:0000313" key="2">
    <source>
        <dbReference type="Proteomes" id="UP000631114"/>
    </source>
</evidence>
<accession>A0A835H5H1</accession>
<evidence type="ECO:0008006" key="3">
    <source>
        <dbReference type="Google" id="ProtNLM"/>
    </source>
</evidence>
<keyword evidence="2" id="KW-1185">Reference proteome</keyword>